<keyword evidence="4" id="KW-0804">Transcription</keyword>
<keyword evidence="3" id="KW-0238">DNA-binding</keyword>
<comment type="similarity">
    <text evidence="1">Belongs to the LysR transcriptional regulatory family.</text>
</comment>
<sequence>MDVLGNLKTFLAVASYGSFSEAARKLHVVPSVVAKRIGQLEKTMGSRLFERSTRSVVLTEAGQQLQTRAAGLMADFDDLVNSVKRDDSKLEGHIRIMAPTTLTMVYLGQVLNAFLEKHERITMEVALVDLSSNPQEQGFDMAISGRTASYEGVIDVPLCPVRPMLFAAPAYVALKGEPAHPRELVDHSCLVFAPTGVNWQFQSARGAISVEVKSRLLADDNRTLLDAATRGMGVVALPLYVARDALAAGALQPLLARFPLQETWFRAYMPRRSHKLVRVQALVDWLGSHLEKFMAAQGESQTRSRPKSR</sequence>
<dbReference type="SUPFAM" id="SSF53850">
    <property type="entry name" value="Periplasmic binding protein-like II"/>
    <property type="match status" value="1"/>
</dbReference>
<keyword evidence="7" id="KW-1185">Reference proteome</keyword>
<dbReference type="Pfam" id="PF00126">
    <property type="entry name" value="HTH_1"/>
    <property type="match status" value="1"/>
</dbReference>
<dbReference type="InterPro" id="IPR000847">
    <property type="entry name" value="LysR_HTH_N"/>
</dbReference>
<evidence type="ECO:0000259" key="5">
    <source>
        <dbReference type="PROSITE" id="PS50931"/>
    </source>
</evidence>
<dbReference type="Gene3D" id="3.40.190.290">
    <property type="match status" value="1"/>
</dbReference>
<evidence type="ECO:0000256" key="4">
    <source>
        <dbReference type="ARBA" id="ARBA00023163"/>
    </source>
</evidence>
<evidence type="ECO:0000256" key="2">
    <source>
        <dbReference type="ARBA" id="ARBA00023015"/>
    </source>
</evidence>
<comment type="caution">
    <text evidence="6">The sequence shown here is derived from an EMBL/GenBank/DDBJ whole genome shotgun (WGS) entry which is preliminary data.</text>
</comment>
<dbReference type="InterPro" id="IPR005119">
    <property type="entry name" value="LysR_subst-bd"/>
</dbReference>
<organism evidence="6 7">
    <name type="scientific">Polaromonas aquatica</name>
    <dbReference type="NCBI Taxonomy" id="332657"/>
    <lineage>
        <taxon>Bacteria</taxon>
        <taxon>Pseudomonadati</taxon>
        <taxon>Pseudomonadota</taxon>
        <taxon>Betaproteobacteria</taxon>
        <taxon>Burkholderiales</taxon>
        <taxon>Comamonadaceae</taxon>
        <taxon>Polaromonas</taxon>
    </lineage>
</organism>
<dbReference type="RefSeq" id="WP_371436709.1">
    <property type="nucleotide sequence ID" value="NZ_JBHSRS010000078.1"/>
</dbReference>
<dbReference type="InterPro" id="IPR036390">
    <property type="entry name" value="WH_DNA-bd_sf"/>
</dbReference>
<keyword evidence="2" id="KW-0805">Transcription regulation</keyword>
<dbReference type="PANTHER" id="PTHR30537">
    <property type="entry name" value="HTH-TYPE TRANSCRIPTIONAL REGULATOR"/>
    <property type="match status" value="1"/>
</dbReference>
<protein>
    <submittedName>
        <fullName evidence="6">LysR substrate-binding domain-containing protein</fullName>
    </submittedName>
</protein>
<dbReference type="SUPFAM" id="SSF46785">
    <property type="entry name" value="Winged helix' DNA-binding domain"/>
    <property type="match status" value="1"/>
</dbReference>
<dbReference type="EMBL" id="JBHSRS010000078">
    <property type="protein sequence ID" value="MFC6282538.1"/>
    <property type="molecule type" value="Genomic_DNA"/>
</dbReference>
<dbReference type="Gene3D" id="1.10.10.10">
    <property type="entry name" value="Winged helix-like DNA-binding domain superfamily/Winged helix DNA-binding domain"/>
    <property type="match status" value="1"/>
</dbReference>
<feature type="domain" description="HTH lysR-type" evidence="5">
    <location>
        <begin position="1"/>
        <end position="59"/>
    </location>
</feature>
<dbReference type="InterPro" id="IPR036388">
    <property type="entry name" value="WH-like_DNA-bd_sf"/>
</dbReference>
<evidence type="ECO:0000313" key="6">
    <source>
        <dbReference type="EMBL" id="MFC6282538.1"/>
    </source>
</evidence>
<evidence type="ECO:0000256" key="3">
    <source>
        <dbReference type="ARBA" id="ARBA00023125"/>
    </source>
</evidence>
<dbReference type="InterPro" id="IPR058163">
    <property type="entry name" value="LysR-type_TF_proteobact-type"/>
</dbReference>
<dbReference type="PROSITE" id="PS50931">
    <property type="entry name" value="HTH_LYSR"/>
    <property type="match status" value="1"/>
</dbReference>
<proteinExistence type="inferred from homology"/>
<dbReference type="CDD" id="cd08422">
    <property type="entry name" value="PBP2_CrgA_like"/>
    <property type="match status" value="1"/>
</dbReference>
<accession>A0ABW1U045</accession>
<name>A0ABW1U045_9BURK</name>
<dbReference type="Proteomes" id="UP001596270">
    <property type="component" value="Unassembled WGS sequence"/>
</dbReference>
<gene>
    <name evidence="6" type="ORF">ACFQND_15035</name>
</gene>
<evidence type="ECO:0000256" key="1">
    <source>
        <dbReference type="ARBA" id="ARBA00009437"/>
    </source>
</evidence>
<dbReference type="PANTHER" id="PTHR30537:SF35">
    <property type="entry name" value="TRANSCRIPTIONAL REGULATORY PROTEIN"/>
    <property type="match status" value="1"/>
</dbReference>
<dbReference type="Pfam" id="PF03466">
    <property type="entry name" value="LysR_substrate"/>
    <property type="match status" value="1"/>
</dbReference>
<evidence type="ECO:0000313" key="7">
    <source>
        <dbReference type="Proteomes" id="UP001596270"/>
    </source>
</evidence>
<reference evidence="7" key="1">
    <citation type="journal article" date="2019" name="Int. J. Syst. Evol. Microbiol.">
        <title>The Global Catalogue of Microorganisms (GCM) 10K type strain sequencing project: providing services to taxonomists for standard genome sequencing and annotation.</title>
        <authorList>
            <consortium name="The Broad Institute Genomics Platform"/>
            <consortium name="The Broad Institute Genome Sequencing Center for Infectious Disease"/>
            <person name="Wu L."/>
            <person name="Ma J."/>
        </authorList>
    </citation>
    <scope>NUCLEOTIDE SEQUENCE [LARGE SCALE GENOMIC DNA]</scope>
    <source>
        <strain evidence="7">CCUG 39402</strain>
    </source>
</reference>